<dbReference type="EMBL" id="AP023343">
    <property type="protein sequence ID" value="BCI90477.1"/>
    <property type="molecule type" value="Genomic_DNA"/>
</dbReference>
<protein>
    <recommendedName>
        <fullName evidence="3">AMP-dependent synthetase/ligase domain-containing protein</fullName>
    </recommendedName>
</protein>
<gene>
    <name evidence="1" type="ORF">NIIDMKKI_56830</name>
</gene>
<evidence type="ECO:0008006" key="3">
    <source>
        <dbReference type="Google" id="ProtNLM"/>
    </source>
</evidence>
<evidence type="ECO:0000313" key="1">
    <source>
        <dbReference type="EMBL" id="BCI90477.1"/>
    </source>
</evidence>
<organism evidence="1 2">
    <name type="scientific">Mycobacterium kansasii</name>
    <dbReference type="NCBI Taxonomy" id="1768"/>
    <lineage>
        <taxon>Bacteria</taxon>
        <taxon>Bacillati</taxon>
        <taxon>Actinomycetota</taxon>
        <taxon>Actinomycetes</taxon>
        <taxon>Mycobacteriales</taxon>
        <taxon>Mycobacteriaceae</taxon>
        <taxon>Mycobacterium</taxon>
    </lineage>
</organism>
<dbReference type="Proteomes" id="UP000516380">
    <property type="component" value="Chromosome"/>
</dbReference>
<dbReference type="InterPro" id="IPR042099">
    <property type="entry name" value="ANL_N_sf"/>
</dbReference>
<reference evidence="1 2" key="1">
    <citation type="submission" date="2020-07" db="EMBL/GenBank/DDBJ databases">
        <title>Mycobacterium kansasii (former subtype) with zoonotic potential isolated from diseased indoor pet cat, Japan.</title>
        <authorList>
            <person name="Fukano H."/>
            <person name="Terazono T."/>
            <person name="Hoshino Y."/>
        </authorList>
    </citation>
    <scope>NUCLEOTIDE SEQUENCE [LARGE SCALE GENOMIC DNA]</scope>
    <source>
        <strain evidence="1 2">Kuro-I</strain>
    </source>
</reference>
<evidence type="ECO:0000313" key="2">
    <source>
        <dbReference type="Proteomes" id="UP000516380"/>
    </source>
</evidence>
<keyword evidence="2" id="KW-1185">Reference proteome</keyword>
<name>A0A7G1IHX4_MYCKA</name>
<sequence>MGRGRVMINAYGPTETAIYTSLSAPLKAGSGMPPIGSPVAGAALFVLDGWLRAVPPGWWGSCMWRVTVSALGIGVAAG</sequence>
<proteinExistence type="predicted"/>
<dbReference type="Gene3D" id="3.40.50.12780">
    <property type="entry name" value="N-terminal domain of ligase-like"/>
    <property type="match status" value="1"/>
</dbReference>
<dbReference type="AlphaFoldDB" id="A0A7G1IHX4"/>
<dbReference type="SUPFAM" id="SSF56801">
    <property type="entry name" value="Acetyl-CoA synthetase-like"/>
    <property type="match status" value="1"/>
</dbReference>
<accession>A0A7G1IHX4</accession>